<dbReference type="InterPro" id="IPR029479">
    <property type="entry name" value="Nitroreductase"/>
</dbReference>
<dbReference type="SUPFAM" id="SSF55469">
    <property type="entry name" value="FMN-dependent nitroreductase-like"/>
    <property type="match status" value="1"/>
</dbReference>
<gene>
    <name evidence="2" type="ORF">ACFQQL_01195</name>
</gene>
<reference evidence="3" key="1">
    <citation type="journal article" date="2019" name="Int. J. Syst. Evol. Microbiol.">
        <title>The Global Catalogue of Microorganisms (GCM) 10K type strain sequencing project: providing services to taxonomists for standard genome sequencing and annotation.</title>
        <authorList>
            <consortium name="The Broad Institute Genomics Platform"/>
            <consortium name="The Broad Institute Genome Sequencing Center for Infectious Disease"/>
            <person name="Wu L."/>
            <person name="Ma J."/>
        </authorList>
    </citation>
    <scope>NUCLEOTIDE SEQUENCE [LARGE SCALE GENOMIC DNA]</scope>
    <source>
        <strain evidence="3">JCM 1490</strain>
    </source>
</reference>
<comment type="caution">
    <text evidence="2">The sequence shown here is derived from an EMBL/GenBank/DDBJ whole genome shotgun (WGS) entry which is preliminary data.</text>
</comment>
<name>A0ABW2Q550_9MICO</name>
<dbReference type="InterPro" id="IPR000415">
    <property type="entry name" value="Nitroreductase-like"/>
</dbReference>
<evidence type="ECO:0000313" key="3">
    <source>
        <dbReference type="Proteomes" id="UP001596455"/>
    </source>
</evidence>
<dbReference type="RefSeq" id="WP_382390423.1">
    <property type="nucleotide sequence ID" value="NZ_JBHTCQ010000001.1"/>
</dbReference>
<protein>
    <submittedName>
        <fullName evidence="2">Nitroreductase family protein</fullName>
    </submittedName>
</protein>
<proteinExistence type="predicted"/>
<evidence type="ECO:0000259" key="1">
    <source>
        <dbReference type="Pfam" id="PF00881"/>
    </source>
</evidence>
<feature type="domain" description="Nitroreductase" evidence="1">
    <location>
        <begin position="3"/>
        <end position="49"/>
    </location>
</feature>
<evidence type="ECO:0000313" key="2">
    <source>
        <dbReference type="EMBL" id="MFC7403707.1"/>
    </source>
</evidence>
<dbReference type="Gene3D" id="3.40.109.10">
    <property type="entry name" value="NADH Oxidase"/>
    <property type="match status" value="1"/>
</dbReference>
<sequence length="65" mass="7014">MVRADTDEPVASEQVERMLRNAVRAPSAGVSQGWSLLVLDTPETMERLLGGDHASRQGGPRGRTP</sequence>
<dbReference type="Pfam" id="PF00881">
    <property type="entry name" value="Nitroreductase"/>
    <property type="match status" value="1"/>
</dbReference>
<keyword evidence="3" id="KW-1185">Reference proteome</keyword>
<accession>A0ABW2Q550</accession>
<organism evidence="2 3">
    <name type="scientific">Georgenia alba</name>
    <dbReference type="NCBI Taxonomy" id="2233858"/>
    <lineage>
        <taxon>Bacteria</taxon>
        <taxon>Bacillati</taxon>
        <taxon>Actinomycetota</taxon>
        <taxon>Actinomycetes</taxon>
        <taxon>Micrococcales</taxon>
        <taxon>Bogoriellaceae</taxon>
        <taxon>Georgenia</taxon>
    </lineage>
</organism>
<dbReference type="Proteomes" id="UP001596455">
    <property type="component" value="Unassembled WGS sequence"/>
</dbReference>
<dbReference type="EMBL" id="JBHTCQ010000001">
    <property type="protein sequence ID" value="MFC7403707.1"/>
    <property type="molecule type" value="Genomic_DNA"/>
</dbReference>